<evidence type="ECO:0000313" key="2">
    <source>
        <dbReference type="Proteomes" id="UP001054945"/>
    </source>
</evidence>
<name>A0AAV4XZ84_CAEEX</name>
<reference evidence="1 2" key="1">
    <citation type="submission" date="2021-06" db="EMBL/GenBank/DDBJ databases">
        <title>Caerostris extrusa draft genome.</title>
        <authorList>
            <person name="Kono N."/>
            <person name="Arakawa K."/>
        </authorList>
    </citation>
    <scope>NUCLEOTIDE SEQUENCE [LARGE SCALE GENOMIC DNA]</scope>
</reference>
<comment type="caution">
    <text evidence="1">The sequence shown here is derived from an EMBL/GenBank/DDBJ whole genome shotgun (WGS) entry which is preliminary data.</text>
</comment>
<proteinExistence type="predicted"/>
<accession>A0AAV4XZ84</accession>
<dbReference type="EMBL" id="BPLR01018466">
    <property type="protein sequence ID" value="GIY99853.1"/>
    <property type="molecule type" value="Genomic_DNA"/>
</dbReference>
<gene>
    <name evidence="1" type="ORF">CEXT_684571</name>
</gene>
<dbReference type="AlphaFoldDB" id="A0AAV4XZ84"/>
<dbReference type="Proteomes" id="UP001054945">
    <property type="component" value="Unassembled WGS sequence"/>
</dbReference>
<protein>
    <submittedName>
        <fullName evidence="1">Uncharacterized protein</fullName>
    </submittedName>
</protein>
<organism evidence="1 2">
    <name type="scientific">Caerostris extrusa</name>
    <name type="common">Bark spider</name>
    <name type="synonym">Caerostris bankana</name>
    <dbReference type="NCBI Taxonomy" id="172846"/>
    <lineage>
        <taxon>Eukaryota</taxon>
        <taxon>Metazoa</taxon>
        <taxon>Ecdysozoa</taxon>
        <taxon>Arthropoda</taxon>
        <taxon>Chelicerata</taxon>
        <taxon>Arachnida</taxon>
        <taxon>Araneae</taxon>
        <taxon>Araneomorphae</taxon>
        <taxon>Entelegynae</taxon>
        <taxon>Araneoidea</taxon>
        <taxon>Araneidae</taxon>
        <taxon>Caerostris</taxon>
    </lineage>
</organism>
<evidence type="ECO:0000313" key="1">
    <source>
        <dbReference type="EMBL" id="GIY99853.1"/>
    </source>
</evidence>
<sequence>MLLETCLKKKNKIFTPRKRDSLEFGGSSFYSLYATCVWREAKAQGAFYPTCFWRQSVKQNDKYLKRLEHSLWGVVRKPSTIVLTKTKLYLQTSFISHT</sequence>
<keyword evidence="2" id="KW-1185">Reference proteome</keyword>